<proteinExistence type="predicted"/>
<keyword evidence="2" id="KW-1185">Reference proteome</keyword>
<evidence type="ECO:0000313" key="2">
    <source>
        <dbReference type="Proteomes" id="UP000278542"/>
    </source>
</evidence>
<accession>A0A495RDD5</accession>
<name>A0A495RDD5_9GAMM</name>
<dbReference type="EMBL" id="RBWY01000003">
    <property type="protein sequence ID" value="RKS85276.1"/>
    <property type="molecule type" value="Genomic_DNA"/>
</dbReference>
<reference evidence="1 2" key="1">
    <citation type="submission" date="2018-10" db="EMBL/GenBank/DDBJ databases">
        <title>Genomic Encyclopedia of Type Strains, Phase IV (KMG-IV): sequencing the most valuable type-strain genomes for metagenomic binning, comparative biology and taxonomic classification.</title>
        <authorList>
            <person name="Goeker M."/>
        </authorList>
    </citation>
    <scope>NUCLEOTIDE SEQUENCE [LARGE SCALE GENOMIC DNA]</scope>
    <source>
        <strain evidence="1 2">DSM 22228</strain>
    </source>
</reference>
<gene>
    <name evidence="1" type="ORF">DES39_1787</name>
</gene>
<protein>
    <submittedName>
        <fullName evidence="1">Uncharacterized protein</fullName>
    </submittedName>
</protein>
<evidence type="ECO:0000313" key="1">
    <source>
        <dbReference type="EMBL" id="RKS85276.1"/>
    </source>
</evidence>
<organism evidence="1 2">
    <name type="scientific">Orbus hercynius</name>
    <dbReference type="NCBI Taxonomy" id="593135"/>
    <lineage>
        <taxon>Bacteria</taxon>
        <taxon>Pseudomonadati</taxon>
        <taxon>Pseudomonadota</taxon>
        <taxon>Gammaproteobacteria</taxon>
        <taxon>Orbales</taxon>
        <taxon>Orbaceae</taxon>
        <taxon>Orbus</taxon>
    </lineage>
</organism>
<dbReference type="AlphaFoldDB" id="A0A495RDD5"/>
<dbReference type="Proteomes" id="UP000278542">
    <property type="component" value="Unassembled WGS sequence"/>
</dbReference>
<comment type="caution">
    <text evidence="1">The sequence shown here is derived from an EMBL/GenBank/DDBJ whole genome shotgun (WGS) entry which is preliminary data.</text>
</comment>
<sequence>MEQKIIAQLECTLEMDFSTFLFDFYYKNNELEWCLPNSNITNPLSDTVKELRQY</sequence>